<feature type="region of interest" description="Disordered" evidence="1">
    <location>
        <begin position="50"/>
        <end position="95"/>
    </location>
</feature>
<dbReference type="Proteomes" id="UP000258309">
    <property type="component" value="Unassembled WGS sequence"/>
</dbReference>
<evidence type="ECO:0000313" key="3">
    <source>
        <dbReference type="Proteomes" id="UP000258309"/>
    </source>
</evidence>
<comment type="caution">
    <text evidence="2">The sequence shown here is derived from an EMBL/GenBank/DDBJ whole genome shotgun (WGS) entry which is preliminary data.</text>
</comment>
<dbReference type="OrthoDB" id="2565331at2759"/>
<dbReference type="AlphaFoldDB" id="A0A3E2HIR3"/>
<sequence length="95" mass="9764">MADNLTKSTGNDQGQGQGGLVSSVTGAVKKTVDEVGNVAGKTVHGLGNVAEQTTKGVAHTAGELLGGRQQQQQEEVPQGEIQGQVQGVQEQQKNI</sequence>
<name>A0A3E2HIR3_SCYLI</name>
<gene>
    <name evidence="2" type="ORF">B7463_g3026</name>
</gene>
<feature type="region of interest" description="Disordered" evidence="1">
    <location>
        <begin position="1"/>
        <end position="22"/>
    </location>
</feature>
<feature type="compositionally biased region" description="Low complexity" evidence="1">
    <location>
        <begin position="69"/>
        <end position="95"/>
    </location>
</feature>
<evidence type="ECO:0000313" key="2">
    <source>
        <dbReference type="EMBL" id="RFU33309.1"/>
    </source>
</evidence>
<feature type="compositionally biased region" description="Polar residues" evidence="1">
    <location>
        <begin position="1"/>
        <end position="12"/>
    </location>
</feature>
<dbReference type="SUPFAM" id="SSF118375">
    <property type="entry name" value="Synuclein"/>
    <property type="match status" value="1"/>
</dbReference>
<organism evidence="2 3">
    <name type="scientific">Scytalidium lignicola</name>
    <name type="common">Hyphomycete</name>
    <dbReference type="NCBI Taxonomy" id="5539"/>
    <lineage>
        <taxon>Eukaryota</taxon>
        <taxon>Fungi</taxon>
        <taxon>Dikarya</taxon>
        <taxon>Ascomycota</taxon>
        <taxon>Pezizomycotina</taxon>
        <taxon>Leotiomycetes</taxon>
        <taxon>Leotiomycetes incertae sedis</taxon>
        <taxon>Scytalidium</taxon>
    </lineage>
</organism>
<dbReference type="EMBL" id="NCSJ02000037">
    <property type="protein sequence ID" value="RFU33309.1"/>
    <property type="molecule type" value="Genomic_DNA"/>
</dbReference>
<reference evidence="2 3" key="1">
    <citation type="submission" date="2018-05" db="EMBL/GenBank/DDBJ databases">
        <title>Draft genome sequence of Scytalidium lignicola DSM 105466, a ubiquitous saprotrophic fungus.</title>
        <authorList>
            <person name="Buettner E."/>
            <person name="Gebauer A.M."/>
            <person name="Hofrichter M."/>
            <person name="Liers C."/>
            <person name="Kellner H."/>
        </authorList>
    </citation>
    <scope>NUCLEOTIDE SEQUENCE [LARGE SCALE GENOMIC DNA]</scope>
    <source>
        <strain evidence="2 3">DSM 105466</strain>
    </source>
</reference>
<accession>A0A3E2HIR3</accession>
<proteinExistence type="predicted"/>
<protein>
    <submittedName>
        <fullName evidence="2">Uncharacterized protein</fullName>
    </submittedName>
</protein>
<feature type="non-terminal residue" evidence="2">
    <location>
        <position position="1"/>
    </location>
</feature>
<keyword evidence="3" id="KW-1185">Reference proteome</keyword>
<feature type="non-terminal residue" evidence="2">
    <location>
        <position position="95"/>
    </location>
</feature>
<evidence type="ECO:0000256" key="1">
    <source>
        <dbReference type="SAM" id="MobiDB-lite"/>
    </source>
</evidence>